<protein>
    <submittedName>
        <fullName evidence="1">Phytanoyl-CoA dioxygenase (PhyH)</fullName>
    </submittedName>
</protein>
<name>A0A1H1TPM7_9ACTN</name>
<accession>A0A1H1TPM7</accession>
<dbReference type="RefSeq" id="WP_157728577.1">
    <property type="nucleotide sequence ID" value="NZ_LT629732.1"/>
</dbReference>
<proteinExistence type="predicted"/>
<dbReference type="Pfam" id="PF05721">
    <property type="entry name" value="PhyH"/>
    <property type="match status" value="1"/>
</dbReference>
<dbReference type="STRING" id="117157.SAMN04489717_3281"/>
<dbReference type="EMBL" id="LT629732">
    <property type="protein sequence ID" value="SDS62011.1"/>
    <property type="molecule type" value="Genomic_DNA"/>
</dbReference>
<gene>
    <name evidence="1" type="ORF">SAMN04489717_3281</name>
</gene>
<dbReference type="InterPro" id="IPR008775">
    <property type="entry name" value="Phytyl_CoA_dOase-like"/>
</dbReference>
<organism evidence="1 2">
    <name type="scientific">Actinopolymorpha singaporensis</name>
    <dbReference type="NCBI Taxonomy" id="117157"/>
    <lineage>
        <taxon>Bacteria</taxon>
        <taxon>Bacillati</taxon>
        <taxon>Actinomycetota</taxon>
        <taxon>Actinomycetes</taxon>
        <taxon>Propionibacteriales</taxon>
        <taxon>Actinopolymorphaceae</taxon>
        <taxon>Actinopolymorpha</taxon>
    </lineage>
</organism>
<dbReference type="Gene3D" id="2.60.120.620">
    <property type="entry name" value="q2cbj1_9rhob like domain"/>
    <property type="match status" value="1"/>
</dbReference>
<reference evidence="1 2" key="1">
    <citation type="submission" date="2016-10" db="EMBL/GenBank/DDBJ databases">
        <authorList>
            <person name="de Groot N.N."/>
        </authorList>
    </citation>
    <scope>NUCLEOTIDE SEQUENCE [LARGE SCALE GENOMIC DNA]</scope>
    <source>
        <strain evidence="1 2">DSM 22024</strain>
    </source>
</reference>
<keyword evidence="2" id="KW-1185">Reference proteome</keyword>
<dbReference type="Proteomes" id="UP000198983">
    <property type="component" value="Chromosome I"/>
</dbReference>
<dbReference type="SUPFAM" id="SSF51197">
    <property type="entry name" value="Clavaminate synthase-like"/>
    <property type="match status" value="1"/>
</dbReference>
<evidence type="ECO:0000313" key="2">
    <source>
        <dbReference type="Proteomes" id="UP000198983"/>
    </source>
</evidence>
<sequence length="261" mass="28947">MLSHAQRRQFDRLGIVRLRKAIPLPEVAAMREQVWDFLADKYEISRDDPTTWTVEKAWYFQALSRAGVFDSMGSDAVCTALDDLLGPDNWRRPRNWGRPLVTFPLPGTSWDVPYLSWHTDGLGSADDVQAVTIFTFLAPTAPGGGGTVVVAGSHQLVRRTVAAVGPDARLRSSELKARLASRDVWLRDLWTRNAAGDRRRRYLHDGAVVDGVPLHVAELTGEPGDVILMNSRSLHAPAPNVLDTPRMMLVHIVANEKAPQT</sequence>
<evidence type="ECO:0000313" key="1">
    <source>
        <dbReference type="EMBL" id="SDS62011.1"/>
    </source>
</evidence>
<dbReference type="GO" id="GO:0016706">
    <property type="term" value="F:2-oxoglutarate-dependent dioxygenase activity"/>
    <property type="evidence" value="ECO:0007669"/>
    <property type="project" value="UniProtKB-ARBA"/>
</dbReference>
<dbReference type="OrthoDB" id="9798771at2"/>
<keyword evidence="1" id="KW-0560">Oxidoreductase</keyword>
<keyword evidence="1" id="KW-0223">Dioxygenase</keyword>
<dbReference type="AlphaFoldDB" id="A0A1H1TPM7"/>